<evidence type="ECO:0000313" key="2">
    <source>
        <dbReference type="EMBL" id="TVY46317.1"/>
    </source>
</evidence>
<sequence length="245" mass="26391">MRPLRKSSEGPEVVQPYYPDKYAVSEKLESARMGRWTQSQKQVDPYRVETRNFPSPMPKLPSNIVPDRVERIGRKGKTFGLITTIILVIIAFLVGGGIGGGIGGAMAAKDKSKDKPATPTTTVMPTATIISPPSTTTMIQDAALCPLVHRTLYNSTVPGKRFIQVCQTNYLPAAGQTIDIKNQTKSGLEPCLDFCAQTDGCIAASWVMFSATSPLENSVCFLKNSYGVQTSADGIGQVASGYLQP</sequence>
<organism evidence="2 3">
    <name type="scientific">Lachnellula occidentalis</name>
    <dbReference type="NCBI Taxonomy" id="215460"/>
    <lineage>
        <taxon>Eukaryota</taxon>
        <taxon>Fungi</taxon>
        <taxon>Dikarya</taxon>
        <taxon>Ascomycota</taxon>
        <taxon>Pezizomycotina</taxon>
        <taxon>Leotiomycetes</taxon>
        <taxon>Helotiales</taxon>
        <taxon>Lachnaceae</taxon>
        <taxon>Lachnellula</taxon>
    </lineage>
</organism>
<dbReference type="OrthoDB" id="3499003at2759"/>
<dbReference type="EMBL" id="QGMI01000156">
    <property type="protein sequence ID" value="TVY46317.1"/>
    <property type="molecule type" value="Genomic_DNA"/>
</dbReference>
<keyword evidence="1" id="KW-1133">Transmembrane helix</keyword>
<gene>
    <name evidence="2" type="ORF">LOCC1_G005407</name>
</gene>
<proteinExistence type="predicted"/>
<reference evidence="2 3" key="1">
    <citation type="submission" date="2018-05" db="EMBL/GenBank/DDBJ databases">
        <title>Genome sequencing and assembly of the regulated plant pathogen Lachnellula willkommii and related sister species for the development of diagnostic species identification markers.</title>
        <authorList>
            <person name="Giroux E."/>
            <person name="Bilodeau G."/>
        </authorList>
    </citation>
    <scope>NUCLEOTIDE SEQUENCE [LARGE SCALE GENOMIC DNA]</scope>
    <source>
        <strain evidence="2 3">CBS 160.35</strain>
    </source>
</reference>
<keyword evidence="1" id="KW-0812">Transmembrane</keyword>
<evidence type="ECO:0000313" key="3">
    <source>
        <dbReference type="Proteomes" id="UP000443090"/>
    </source>
</evidence>
<protein>
    <recommendedName>
        <fullName evidence="4">Apple domain-containing protein</fullName>
    </recommendedName>
</protein>
<name>A0A8H8UIB3_9HELO</name>
<accession>A0A8H8UIB3</accession>
<dbReference type="AlphaFoldDB" id="A0A8H8UIB3"/>
<evidence type="ECO:0000256" key="1">
    <source>
        <dbReference type="SAM" id="Phobius"/>
    </source>
</evidence>
<keyword evidence="3" id="KW-1185">Reference proteome</keyword>
<comment type="caution">
    <text evidence="2">The sequence shown here is derived from an EMBL/GenBank/DDBJ whole genome shotgun (WGS) entry which is preliminary data.</text>
</comment>
<keyword evidence="1" id="KW-0472">Membrane</keyword>
<dbReference type="Proteomes" id="UP000443090">
    <property type="component" value="Unassembled WGS sequence"/>
</dbReference>
<evidence type="ECO:0008006" key="4">
    <source>
        <dbReference type="Google" id="ProtNLM"/>
    </source>
</evidence>
<feature type="transmembrane region" description="Helical" evidence="1">
    <location>
        <begin position="78"/>
        <end position="106"/>
    </location>
</feature>